<evidence type="ECO:0000256" key="1">
    <source>
        <dbReference type="SAM" id="MobiDB-lite"/>
    </source>
</evidence>
<name>A0A0A9AI38_ARUDO</name>
<accession>A0A0A9AI38</accession>
<dbReference type="AlphaFoldDB" id="A0A0A9AI38"/>
<dbReference type="EMBL" id="GBRH01248377">
    <property type="protein sequence ID" value="JAD49518.1"/>
    <property type="molecule type" value="Transcribed_RNA"/>
</dbReference>
<feature type="region of interest" description="Disordered" evidence="1">
    <location>
        <begin position="1"/>
        <end position="83"/>
    </location>
</feature>
<reference evidence="2" key="1">
    <citation type="submission" date="2014-09" db="EMBL/GenBank/DDBJ databases">
        <authorList>
            <person name="Magalhaes I.L.F."/>
            <person name="Oliveira U."/>
            <person name="Santos F.R."/>
            <person name="Vidigal T.H.D.A."/>
            <person name="Brescovit A.D."/>
            <person name="Santos A.J."/>
        </authorList>
    </citation>
    <scope>NUCLEOTIDE SEQUENCE</scope>
    <source>
        <tissue evidence="2">Shoot tissue taken approximately 20 cm above the soil surface</tissue>
    </source>
</reference>
<sequence length="114" mass="11961">MSAPTGDAMKKNGTTPISNSGPSTTPGSSSGLGGAPVSIAGSMGHLLLEAPPPRVDGNISQMMLPPPALGSKRPAGDSTSGSQCRNVGILYNTNWNTFKSRCWQWHWDTRDGHR</sequence>
<organism evidence="2">
    <name type="scientific">Arundo donax</name>
    <name type="common">Giant reed</name>
    <name type="synonym">Donax arundinaceus</name>
    <dbReference type="NCBI Taxonomy" id="35708"/>
    <lineage>
        <taxon>Eukaryota</taxon>
        <taxon>Viridiplantae</taxon>
        <taxon>Streptophyta</taxon>
        <taxon>Embryophyta</taxon>
        <taxon>Tracheophyta</taxon>
        <taxon>Spermatophyta</taxon>
        <taxon>Magnoliopsida</taxon>
        <taxon>Liliopsida</taxon>
        <taxon>Poales</taxon>
        <taxon>Poaceae</taxon>
        <taxon>PACMAD clade</taxon>
        <taxon>Arundinoideae</taxon>
        <taxon>Arundineae</taxon>
        <taxon>Arundo</taxon>
    </lineage>
</organism>
<reference evidence="2" key="2">
    <citation type="journal article" date="2015" name="Data Brief">
        <title>Shoot transcriptome of the giant reed, Arundo donax.</title>
        <authorList>
            <person name="Barrero R.A."/>
            <person name="Guerrero F.D."/>
            <person name="Moolhuijzen P."/>
            <person name="Goolsby J.A."/>
            <person name="Tidwell J."/>
            <person name="Bellgard S.E."/>
            <person name="Bellgard M.I."/>
        </authorList>
    </citation>
    <scope>NUCLEOTIDE SEQUENCE</scope>
    <source>
        <tissue evidence="2">Shoot tissue taken approximately 20 cm above the soil surface</tissue>
    </source>
</reference>
<proteinExistence type="predicted"/>
<feature type="compositionally biased region" description="Low complexity" evidence="1">
    <location>
        <begin position="13"/>
        <end position="29"/>
    </location>
</feature>
<protein>
    <submittedName>
        <fullName evidence="2">Uncharacterized protein</fullName>
    </submittedName>
</protein>
<evidence type="ECO:0000313" key="2">
    <source>
        <dbReference type="EMBL" id="JAD49518.1"/>
    </source>
</evidence>